<dbReference type="OMA" id="KHDRKEQ"/>
<proteinExistence type="predicted"/>
<dbReference type="AlphaFoldDB" id="A0A3Q4H6P1"/>
<reference evidence="1" key="2">
    <citation type="submission" date="2025-09" db="UniProtKB">
        <authorList>
            <consortium name="Ensembl"/>
        </authorList>
    </citation>
    <scope>IDENTIFICATION</scope>
</reference>
<sequence length="90" mass="10136">MSSEGGHHHCQELLESCMNLSMQRTQLCICGLDVVHVLHCFFQSFHDDFSMSKVSKLTKIPLSPGVDNQTPEGISTKSPFKEFFSLHPKI</sequence>
<dbReference type="Proteomes" id="UP000261580">
    <property type="component" value="Unassembled WGS sequence"/>
</dbReference>
<dbReference type="GeneTree" id="ENSGT00980000199049"/>
<organism evidence="1 2">
    <name type="scientific">Neolamprologus brichardi</name>
    <name type="common">Fairy cichlid</name>
    <name type="synonym">Lamprologus brichardi</name>
    <dbReference type="NCBI Taxonomy" id="32507"/>
    <lineage>
        <taxon>Eukaryota</taxon>
        <taxon>Metazoa</taxon>
        <taxon>Chordata</taxon>
        <taxon>Craniata</taxon>
        <taxon>Vertebrata</taxon>
        <taxon>Euteleostomi</taxon>
        <taxon>Actinopterygii</taxon>
        <taxon>Neopterygii</taxon>
        <taxon>Teleostei</taxon>
        <taxon>Neoteleostei</taxon>
        <taxon>Acanthomorphata</taxon>
        <taxon>Ovalentaria</taxon>
        <taxon>Cichlomorphae</taxon>
        <taxon>Cichliformes</taxon>
        <taxon>Cichlidae</taxon>
        <taxon>African cichlids</taxon>
        <taxon>Pseudocrenilabrinae</taxon>
        <taxon>Lamprologini</taxon>
        <taxon>Neolamprologus</taxon>
    </lineage>
</organism>
<accession>A0A3Q4H6P1</accession>
<keyword evidence="2" id="KW-1185">Reference proteome</keyword>
<evidence type="ECO:0000313" key="2">
    <source>
        <dbReference type="Proteomes" id="UP000261580"/>
    </source>
</evidence>
<name>A0A3Q4H6P1_NEOBR</name>
<evidence type="ECO:0000313" key="1">
    <source>
        <dbReference type="Ensembl" id="ENSNBRP00000018410.1"/>
    </source>
</evidence>
<dbReference type="Bgee" id="ENSNBRG00000014198">
    <property type="expression patterns" value="Expressed in blood and 4 other cell types or tissues"/>
</dbReference>
<reference evidence="1" key="1">
    <citation type="submission" date="2025-08" db="UniProtKB">
        <authorList>
            <consortium name="Ensembl"/>
        </authorList>
    </citation>
    <scope>IDENTIFICATION</scope>
</reference>
<protein>
    <submittedName>
        <fullName evidence="1">Uncharacterized protein</fullName>
    </submittedName>
</protein>
<dbReference type="Ensembl" id="ENSNBRT00000018901.1">
    <property type="protein sequence ID" value="ENSNBRP00000018410.1"/>
    <property type="gene ID" value="ENSNBRG00000014198.1"/>
</dbReference>